<dbReference type="GO" id="GO:0005524">
    <property type="term" value="F:ATP binding"/>
    <property type="evidence" value="ECO:0007669"/>
    <property type="project" value="InterPro"/>
</dbReference>
<dbReference type="InterPro" id="IPR011009">
    <property type="entry name" value="Kinase-like_dom_sf"/>
</dbReference>
<reference evidence="3" key="1">
    <citation type="journal article" date="2021" name="Nat. Commun.">
        <title>Genetic determinants of endophytism in the Arabidopsis root mycobiome.</title>
        <authorList>
            <person name="Mesny F."/>
            <person name="Miyauchi S."/>
            <person name="Thiergart T."/>
            <person name="Pickel B."/>
            <person name="Atanasova L."/>
            <person name="Karlsson M."/>
            <person name="Huettel B."/>
            <person name="Barry K.W."/>
            <person name="Haridas S."/>
            <person name="Chen C."/>
            <person name="Bauer D."/>
            <person name="Andreopoulos W."/>
            <person name="Pangilinan J."/>
            <person name="LaButti K."/>
            <person name="Riley R."/>
            <person name="Lipzen A."/>
            <person name="Clum A."/>
            <person name="Drula E."/>
            <person name="Henrissat B."/>
            <person name="Kohler A."/>
            <person name="Grigoriev I.V."/>
            <person name="Martin F.M."/>
            <person name="Hacquard S."/>
        </authorList>
    </citation>
    <scope>NUCLEOTIDE SEQUENCE</scope>
    <source>
        <strain evidence="3">MPI-CAGE-AT-0147</strain>
    </source>
</reference>
<dbReference type="SMART" id="SM00220">
    <property type="entry name" value="S_TKc"/>
    <property type="match status" value="1"/>
</dbReference>
<proteinExistence type="predicted"/>
<evidence type="ECO:0000256" key="1">
    <source>
        <dbReference type="SAM" id="MobiDB-lite"/>
    </source>
</evidence>
<feature type="region of interest" description="Disordered" evidence="1">
    <location>
        <begin position="651"/>
        <end position="711"/>
    </location>
</feature>
<feature type="compositionally biased region" description="Polar residues" evidence="1">
    <location>
        <begin position="578"/>
        <end position="593"/>
    </location>
</feature>
<dbReference type="GO" id="GO:0004672">
    <property type="term" value="F:protein kinase activity"/>
    <property type="evidence" value="ECO:0007669"/>
    <property type="project" value="InterPro"/>
</dbReference>
<dbReference type="InterPro" id="IPR010730">
    <property type="entry name" value="HET"/>
</dbReference>
<evidence type="ECO:0000313" key="3">
    <source>
        <dbReference type="EMBL" id="KAH7127606.1"/>
    </source>
</evidence>
<accession>A0A9P9IPB2</accession>
<sequence>MTPHDTKSRKAKTRAEQRPQSLVKSIRQTLVKSDFDPGTRKFSPEGSLKDLITRDSIVWAFCNKGQTPAEVMPKSMKKTVDFILARGRKLFAISILTGFKDERLRQVMDLFESNNISDSRLPLEESDLESLSLASSDPREDNKPASENISCSGDCYNNCPDHGNNERDDVDDDDNDSDSEDDEDEGEPLWDEPSIDHFCATHQWELCAPIFSANKINHDLHRQAILPFVKKHKDSADAGAFGQVIKYNIHKCHLDAHDLEIPNTQYVAVKHIELEKGQDRTSKIRGWEKEVGALWKMKALDQKHIVKFITAFRRGEEDHCLMLEWANGGNLRNLWKKFPRPTLTGSLVKATFEQLHGLAQALDKAHNPGTSEVDGFYRHGDLKPENILWFKDESGDEGKIGTLKIGDWGLAKNHPIITELRTKQTTTGYGTRRYESPEESTADNRSLMVSDPSGKLAKKRSRLYDVWAMGCIALEFLIWLMYGPVGLNKFNRNVRERLVENVPFYEIDRDGVAKVHRVVVKWMEHMARDPVCKVGQTALGNLLELIKDQLLVVKLPTGLGSSVDMLAMPNNIIPSVPSHSSTAAIDSPSSLPSIPNVPEITVTEAGPADASLRRGPQLDPAPKLPRSTRGARARSKDFLDRMEVISGDEEDESYWLTGVPLPPPEGDTDDLPPRAQESIWNQTEDSKREASQTRLEQLPDGQSLGVHNAHGAPTERLDDSWKYIIDNDFANRVLLSLKDRLLSLPAVSPSSKLCLTCKALREDLWAPDFSIAYDTSLFNTNTCDLCRLLSRVCQQPDITRSTQIRLERDGSTLIMNGYGPPVASIYRSPDLRTGIDQQIQVGLPSLPTAGSEPYLDIIRNWLETCDRGHLKCIRNSSGSSLGSLGPTKKLPTRVIAVGRKDDDKVRLLDTGPNDKGEWIALSHQWGTGPKFCTTKANLNAHLNGIDMDHLPDTFRDAVIVTRALGRSYLWIDSLCIIQGADGDFGEEAKRMEQVYSQAYCVLAASRSPGHQAGFLKGRKHRDSVGLQRDGDSPPFYICESIDDFDAHVLKGALNQRGWVLQEHALARRTVYFTHHQTYFECGDGVSCETMIKMKNQVAAFLGDPSFPQMMMKADKGEKILGYQDLYKRFCRLGLSHDTDRPWAINGLQERILTILEIKGGFGVFFEDQENGRRRGLLRRSLLWRRAEDNETLSQIDFSSSRVATKIPSWSWMAYTGGIDYIPVEFGGMDWSPIQTQWDSGPHRSDDGVLIAEARDYKLDDEHAKIVLDCGPVSEQLASKCVVLGKERKTMLDGDKMHYVLLVHTNAASDHNESRVYKRLGVGTLPGKCIESNGVEISIH</sequence>
<dbReference type="PANTHER" id="PTHR33112:SF10">
    <property type="entry name" value="TOL"/>
    <property type="match status" value="1"/>
</dbReference>
<dbReference type="PANTHER" id="PTHR33112">
    <property type="entry name" value="DOMAIN PROTEIN, PUTATIVE-RELATED"/>
    <property type="match status" value="1"/>
</dbReference>
<evidence type="ECO:0000313" key="4">
    <source>
        <dbReference type="Proteomes" id="UP000738349"/>
    </source>
</evidence>
<dbReference type="Gene3D" id="3.30.200.20">
    <property type="entry name" value="Phosphorylase Kinase, domain 1"/>
    <property type="match status" value="1"/>
</dbReference>
<feature type="region of interest" description="Disordered" evidence="1">
    <location>
        <begin position="605"/>
        <end position="635"/>
    </location>
</feature>
<evidence type="ECO:0000259" key="2">
    <source>
        <dbReference type="PROSITE" id="PS50011"/>
    </source>
</evidence>
<comment type="caution">
    <text evidence="3">The sequence shown here is derived from an EMBL/GenBank/DDBJ whole genome shotgun (WGS) entry which is preliminary data.</text>
</comment>
<dbReference type="PROSITE" id="PS50011">
    <property type="entry name" value="PROTEIN_KINASE_DOM"/>
    <property type="match status" value="1"/>
</dbReference>
<name>A0A9P9IPB2_9HYPO</name>
<feature type="region of interest" description="Disordered" evidence="1">
    <location>
        <begin position="427"/>
        <end position="447"/>
    </location>
</feature>
<dbReference type="EMBL" id="JAGMUV010000019">
    <property type="protein sequence ID" value="KAH7127606.1"/>
    <property type="molecule type" value="Genomic_DNA"/>
</dbReference>
<feature type="region of interest" description="Disordered" evidence="1">
    <location>
        <begin position="162"/>
        <end position="192"/>
    </location>
</feature>
<dbReference type="CDD" id="cd00180">
    <property type="entry name" value="PKc"/>
    <property type="match status" value="1"/>
</dbReference>
<keyword evidence="4" id="KW-1185">Reference proteome</keyword>
<protein>
    <recommendedName>
        <fullName evidence="2">Protein kinase domain-containing protein</fullName>
    </recommendedName>
</protein>
<dbReference type="OrthoDB" id="4062651at2759"/>
<feature type="region of interest" description="Disordered" evidence="1">
    <location>
        <begin position="127"/>
        <end position="148"/>
    </location>
</feature>
<feature type="domain" description="Protein kinase" evidence="2">
    <location>
        <begin position="230"/>
        <end position="546"/>
    </location>
</feature>
<organism evidence="3 4">
    <name type="scientific">Dactylonectria macrodidyma</name>
    <dbReference type="NCBI Taxonomy" id="307937"/>
    <lineage>
        <taxon>Eukaryota</taxon>
        <taxon>Fungi</taxon>
        <taxon>Dikarya</taxon>
        <taxon>Ascomycota</taxon>
        <taxon>Pezizomycotina</taxon>
        <taxon>Sordariomycetes</taxon>
        <taxon>Hypocreomycetidae</taxon>
        <taxon>Hypocreales</taxon>
        <taxon>Nectriaceae</taxon>
        <taxon>Dactylonectria</taxon>
    </lineage>
</organism>
<dbReference type="InterPro" id="IPR000719">
    <property type="entry name" value="Prot_kinase_dom"/>
</dbReference>
<feature type="compositionally biased region" description="Basic and acidic residues" evidence="1">
    <location>
        <begin position="1"/>
        <end position="17"/>
    </location>
</feature>
<dbReference type="SUPFAM" id="SSF56112">
    <property type="entry name" value="Protein kinase-like (PK-like)"/>
    <property type="match status" value="1"/>
</dbReference>
<feature type="region of interest" description="Disordered" evidence="1">
    <location>
        <begin position="1"/>
        <end position="22"/>
    </location>
</feature>
<feature type="region of interest" description="Disordered" evidence="1">
    <location>
        <begin position="578"/>
        <end position="597"/>
    </location>
</feature>
<dbReference type="Pfam" id="PF00069">
    <property type="entry name" value="Pkinase"/>
    <property type="match status" value="1"/>
</dbReference>
<dbReference type="Proteomes" id="UP000738349">
    <property type="component" value="Unassembled WGS sequence"/>
</dbReference>
<gene>
    <name evidence="3" type="ORF">EDB81DRAFT_809638</name>
</gene>
<dbReference type="Gene3D" id="1.10.510.10">
    <property type="entry name" value="Transferase(Phosphotransferase) domain 1"/>
    <property type="match status" value="1"/>
</dbReference>
<feature type="compositionally biased region" description="Acidic residues" evidence="1">
    <location>
        <begin position="168"/>
        <end position="190"/>
    </location>
</feature>
<dbReference type="Pfam" id="PF06985">
    <property type="entry name" value="HET"/>
    <property type="match status" value="1"/>
</dbReference>